<gene>
    <name evidence="2" type="ORF">K452DRAFT_19523</name>
</gene>
<dbReference type="AlphaFoldDB" id="A0A6A6BFY3"/>
<dbReference type="EMBL" id="ML995484">
    <property type="protein sequence ID" value="KAF2142478.1"/>
    <property type="molecule type" value="Genomic_DNA"/>
</dbReference>
<feature type="transmembrane region" description="Helical" evidence="1">
    <location>
        <begin position="88"/>
        <end position="107"/>
    </location>
</feature>
<evidence type="ECO:0000313" key="3">
    <source>
        <dbReference type="Proteomes" id="UP000799438"/>
    </source>
</evidence>
<protein>
    <submittedName>
        <fullName evidence="2">Uncharacterized protein</fullName>
    </submittedName>
</protein>
<keyword evidence="1" id="KW-0812">Transmembrane</keyword>
<keyword evidence="3" id="KW-1185">Reference proteome</keyword>
<reference evidence="2" key="1">
    <citation type="journal article" date="2020" name="Stud. Mycol.">
        <title>101 Dothideomycetes genomes: a test case for predicting lifestyles and emergence of pathogens.</title>
        <authorList>
            <person name="Haridas S."/>
            <person name="Albert R."/>
            <person name="Binder M."/>
            <person name="Bloem J."/>
            <person name="Labutti K."/>
            <person name="Salamov A."/>
            <person name="Andreopoulos B."/>
            <person name="Baker S."/>
            <person name="Barry K."/>
            <person name="Bills G."/>
            <person name="Bluhm B."/>
            <person name="Cannon C."/>
            <person name="Castanera R."/>
            <person name="Culley D."/>
            <person name="Daum C."/>
            <person name="Ezra D."/>
            <person name="Gonzalez J."/>
            <person name="Henrissat B."/>
            <person name="Kuo A."/>
            <person name="Liang C."/>
            <person name="Lipzen A."/>
            <person name="Lutzoni F."/>
            <person name="Magnuson J."/>
            <person name="Mondo S."/>
            <person name="Nolan M."/>
            <person name="Ohm R."/>
            <person name="Pangilinan J."/>
            <person name="Park H.-J."/>
            <person name="Ramirez L."/>
            <person name="Alfaro M."/>
            <person name="Sun H."/>
            <person name="Tritt A."/>
            <person name="Yoshinaga Y."/>
            <person name="Zwiers L.-H."/>
            <person name="Turgeon B."/>
            <person name="Goodwin S."/>
            <person name="Spatafora J."/>
            <person name="Crous P."/>
            <person name="Grigoriev I."/>
        </authorList>
    </citation>
    <scope>NUCLEOTIDE SEQUENCE</scope>
    <source>
        <strain evidence="2">CBS 121167</strain>
    </source>
</reference>
<evidence type="ECO:0000313" key="2">
    <source>
        <dbReference type="EMBL" id="KAF2142478.1"/>
    </source>
</evidence>
<accession>A0A6A6BFY3</accession>
<dbReference type="RefSeq" id="XP_033398190.1">
    <property type="nucleotide sequence ID" value="XM_033535937.1"/>
</dbReference>
<keyword evidence="1" id="KW-0472">Membrane</keyword>
<proteinExistence type="predicted"/>
<sequence>MPRPSSIVHLHLWSTFLSNHECMLVSTSLSNIERIQPRQQGRLWAAILRGPKNFWCHYCTYTRSTVSVKYASHESTTRDGLQLGTASHWSHTLAYTFIWLLCWIIAFRRRFVLRRHAHALSPCCISNPAYRACFGALMQVHDVTGKASTTHCLHRADQSPSHAP</sequence>
<keyword evidence="1" id="KW-1133">Transmembrane helix</keyword>
<organism evidence="2 3">
    <name type="scientific">Aplosporella prunicola CBS 121167</name>
    <dbReference type="NCBI Taxonomy" id="1176127"/>
    <lineage>
        <taxon>Eukaryota</taxon>
        <taxon>Fungi</taxon>
        <taxon>Dikarya</taxon>
        <taxon>Ascomycota</taxon>
        <taxon>Pezizomycotina</taxon>
        <taxon>Dothideomycetes</taxon>
        <taxon>Dothideomycetes incertae sedis</taxon>
        <taxon>Botryosphaeriales</taxon>
        <taxon>Aplosporellaceae</taxon>
        <taxon>Aplosporella</taxon>
    </lineage>
</organism>
<evidence type="ECO:0000256" key="1">
    <source>
        <dbReference type="SAM" id="Phobius"/>
    </source>
</evidence>
<name>A0A6A6BFY3_9PEZI</name>
<dbReference type="Proteomes" id="UP000799438">
    <property type="component" value="Unassembled WGS sequence"/>
</dbReference>
<dbReference type="GeneID" id="54293433"/>